<name>A0A545SR47_9RHOB</name>
<evidence type="ECO:0000259" key="7">
    <source>
        <dbReference type="Pfam" id="PF00892"/>
    </source>
</evidence>
<feature type="transmembrane region" description="Helical" evidence="6">
    <location>
        <begin position="49"/>
        <end position="68"/>
    </location>
</feature>
<comment type="caution">
    <text evidence="8">The sequence shown here is derived from an EMBL/GenBank/DDBJ whole genome shotgun (WGS) entry which is preliminary data.</text>
</comment>
<evidence type="ECO:0000256" key="5">
    <source>
        <dbReference type="ARBA" id="ARBA00023136"/>
    </source>
</evidence>
<keyword evidence="9" id="KW-1185">Reference proteome</keyword>
<feature type="transmembrane region" description="Helical" evidence="6">
    <location>
        <begin position="136"/>
        <end position="154"/>
    </location>
</feature>
<accession>A0A545SR47</accession>
<feature type="transmembrane region" description="Helical" evidence="6">
    <location>
        <begin position="190"/>
        <end position="214"/>
    </location>
</feature>
<dbReference type="PANTHER" id="PTHR22911:SF6">
    <property type="entry name" value="SOLUTE CARRIER FAMILY 35 MEMBER G1"/>
    <property type="match status" value="1"/>
</dbReference>
<dbReference type="EMBL" id="VICH01000006">
    <property type="protein sequence ID" value="TQV67453.1"/>
    <property type="molecule type" value="Genomic_DNA"/>
</dbReference>
<comment type="similarity">
    <text evidence="2">Belongs to the drug/metabolite transporter (DMT) superfamily. 10 TMS drug/metabolite exporter (DME) (TC 2.A.7.3) family.</text>
</comment>
<feature type="domain" description="EamA" evidence="7">
    <location>
        <begin position="23"/>
        <end position="150"/>
    </location>
</feature>
<feature type="transmembrane region" description="Helical" evidence="6">
    <location>
        <begin position="266"/>
        <end position="285"/>
    </location>
</feature>
<evidence type="ECO:0000256" key="3">
    <source>
        <dbReference type="ARBA" id="ARBA00022692"/>
    </source>
</evidence>
<dbReference type="AlphaFoldDB" id="A0A545SR47"/>
<reference evidence="8 9" key="1">
    <citation type="submission" date="2019-06" db="EMBL/GenBank/DDBJ databases">
        <title>A novel species of marine bacteria.</title>
        <authorList>
            <person name="Wang Y."/>
        </authorList>
    </citation>
    <scope>NUCLEOTIDE SEQUENCE [LARGE SCALE GENOMIC DNA]</scope>
    <source>
        <strain evidence="8 9">MA1-10</strain>
    </source>
</reference>
<dbReference type="InterPro" id="IPR000620">
    <property type="entry name" value="EamA_dom"/>
</dbReference>
<dbReference type="OrthoDB" id="7855875at2"/>
<keyword evidence="5 6" id="KW-0472">Membrane</keyword>
<dbReference type="InterPro" id="IPR037185">
    <property type="entry name" value="EmrE-like"/>
</dbReference>
<evidence type="ECO:0000313" key="8">
    <source>
        <dbReference type="EMBL" id="TQV67453.1"/>
    </source>
</evidence>
<feature type="domain" description="EamA" evidence="7">
    <location>
        <begin position="162"/>
        <end position="307"/>
    </location>
</feature>
<protein>
    <submittedName>
        <fullName evidence="8">DMT family transporter</fullName>
    </submittedName>
</protein>
<feature type="transmembrane region" description="Helical" evidence="6">
    <location>
        <begin position="160"/>
        <end position="178"/>
    </location>
</feature>
<feature type="transmembrane region" description="Helical" evidence="6">
    <location>
        <begin position="21"/>
        <end position="43"/>
    </location>
</feature>
<keyword evidence="4 6" id="KW-1133">Transmembrane helix</keyword>
<evidence type="ECO:0000256" key="2">
    <source>
        <dbReference type="ARBA" id="ARBA00009853"/>
    </source>
</evidence>
<dbReference type="Proteomes" id="UP000315816">
    <property type="component" value="Unassembled WGS sequence"/>
</dbReference>
<sequence>MAVRGFSNKENDMAADRPLAAAGYVFAAMFFLGFFDNLVRLIAPELGLWQFHLMRTVMAFGLFALMSLSSRVQFRPKRAWAVMLRGGLAALAMLFYFGGLGFLPVGQVASGLFTAPIWVMLISALFFGKPIGVTRLGAALVGFVGVVIVLDPFSEGIRPAVMVPMAAGFFYALGAIATRQWCEEETALSMLAAFFLCLGVFGAIGSVVMTVWPHEVPVGADGFILRGVIWPSRWALFITFLQAIGSILGVGLLFRGYQLGDPAQVAIYEYSLLGFAAAWSFVLYGDRLGPSAVLGMVLIVISGIVITLRSRES</sequence>
<proteinExistence type="inferred from homology"/>
<evidence type="ECO:0000256" key="1">
    <source>
        <dbReference type="ARBA" id="ARBA00004141"/>
    </source>
</evidence>
<gene>
    <name evidence="8" type="ORF">FIL88_09515</name>
</gene>
<dbReference type="SUPFAM" id="SSF103481">
    <property type="entry name" value="Multidrug resistance efflux transporter EmrE"/>
    <property type="match status" value="2"/>
</dbReference>
<keyword evidence="3 6" id="KW-0812">Transmembrane</keyword>
<evidence type="ECO:0000256" key="6">
    <source>
        <dbReference type="SAM" id="Phobius"/>
    </source>
</evidence>
<comment type="subcellular location">
    <subcellularLocation>
        <location evidence="1">Membrane</location>
        <topology evidence="1">Multi-pass membrane protein</topology>
    </subcellularLocation>
</comment>
<feature type="transmembrane region" description="Helical" evidence="6">
    <location>
        <begin position="234"/>
        <end position="254"/>
    </location>
</feature>
<evidence type="ECO:0000313" key="9">
    <source>
        <dbReference type="Proteomes" id="UP000315816"/>
    </source>
</evidence>
<feature type="transmembrane region" description="Helical" evidence="6">
    <location>
        <begin position="80"/>
        <end position="102"/>
    </location>
</feature>
<evidence type="ECO:0000256" key="4">
    <source>
        <dbReference type="ARBA" id="ARBA00022989"/>
    </source>
</evidence>
<feature type="transmembrane region" description="Helical" evidence="6">
    <location>
        <begin position="108"/>
        <end position="127"/>
    </location>
</feature>
<dbReference type="GO" id="GO:0016020">
    <property type="term" value="C:membrane"/>
    <property type="evidence" value="ECO:0007669"/>
    <property type="project" value="UniProtKB-SubCell"/>
</dbReference>
<organism evidence="8 9">
    <name type="scientific">Aliiroseovarius halocynthiae</name>
    <dbReference type="NCBI Taxonomy" id="985055"/>
    <lineage>
        <taxon>Bacteria</taxon>
        <taxon>Pseudomonadati</taxon>
        <taxon>Pseudomonadota</taxon>
        <taxon>Alphaproteobacteria</taxon>
        <taxon>Rhodobacterales</taxon>
        <taxon>Paracoccaceae</taxon>
        <taxon>Aliiroseovarius</taxon>
    </lineage>
</organism>
<dbReference type="PANTHER" id="PTHR22911">
    <property type="entry name" value="ACYL-MALONYL CONDENSING ENZYME-RELATED"/>
    <property type="match status" value="1"/>
</dbReference>
<feature type="transmembrane region" description="Helical" evidence="6">
    <location>
        <begin position="291"/>
        <end position="308"/>
    </location>
</feature>
<dbReference type="Pfam" id="PF00892">
    <property type="entry name" value="EamA"/>
    <property type="match status" value="2"/>
</dbReference>